<accession>X0R6B5</accession>
<evidence type="ECO:0000313" key="2">
    <source>
        <dbReference type="Proteomes" id="UP000019491"/>
    </source>
</evidence>
<gene>
    <name evidence="1" type="ORF">RW1_031_00430</name>
</gene>
<organism evidence="1 2">
    <name type="scientific">Rhodococcus wratislaviensis NBRC 100605</name>
    <dbReference type="NCBI Taxonomy" id="1219028"/>
    <lineage>
        <taxon>Bacteria</taxon>
        <taxon>Bacillati</taxon>
        <taxon>Actinomycetota</taxon>
        <taxon>Actinomycetes</taxon>
        <taxon>Mycobacteriales</taxon>
        <taxon>Nocardiaceae</taxon>
        <taxon>Rhodococcus</taxon>
    </lineage>
</organism>
<reference evidence="1 2" key="1">
    <citation type="submission" date="2014-02" db="EMBL/GenBank/DDBJ databases">
        <title>Whole genome shotgun sequence of Rhodococcus wratislaviensis NBRC 100605.</title>
        <authorList>
            <person name="Hosoyama A."/>
            <person name="Tsuchikane K."/>
            <person name="Yoshida I."/>
            <person name="Ohji S."/>
            <person name="Ichikawa N."/>
            <person name="Yamazoe A."/>
            <person name="Fujita N."/>
        </authorList>
    </citation>
    <scope>NUCLEOTIDE SEQUENCE [LARGE SCALE GENOMIC DNA]</scope>
    <source>
        <strain evidence="1 2">NBRC 100605</strain>
    </source>
</reference>
<name>X0R6B5_RHOWR</name>
<sequence>MSPRPTAVPIARLAGCRSIPRPRQVADEHQLTALPGLGRTVRATLTLIHDLHQRGIGISCCPQLSVRIPSPLRSAFAVAEENGLPLEELDQSFGHLFCRLRLLLGKGDTRPGLQLV</sequence>
<comment type="caution">
    <text evidence="1">The sequence shown here is derived from an EMBL/GenBank/DDBJ whole genome shotgun (WGS) entry which is preliminary data.</text>
</comment>
<dbReference type="AlphaFoldDB" id="X0R6B5"/>
<proteinExistence type="predicted"/>
<protein>
    <submittedName>
        <fullName evidence="1">Uncharacterized protein</fullName>
    </submittedName>
</protein>
<keyword evidence="2" id="KW-1185">Reference proteome</keyword>
<dbReference type="Proteomes" id="UP000019491">
    <property type="component" value="Unassembled WGS sequence"/>
</dbReference>
<dbReference type="EMBL" id="BAWF01000031">
    <property type="protein sequence ID" value="GAF46460.1"/>
    <property type="molecule type" value="Genomic_DNA"/>
</dbReference>
<evidence type="ECO:0000313" key="1">
    <source>
        <dbReference type="EMBL" id="GAF46460.1"/>
    </source>
</evidence>